<protein>
    <submittedName>
        <fullName evidence="1">Type II toxin-antitoxin system antitoxin, RelB/DinJ family</fullName>
    </submittedName>
</protein>
<reference evidence="1 2" key="1">
    <citation type="journal article" date="2019" name="Appl. Environ. Microbiol.">
        <title>Genetic determinants of hydroxycinnamic acid metabolism in heterofermentative lactobacilli.</title>
        <authorList>
            <person name="Gaur G."/>
            <person name="Oh J.H."/>
            <person name="Filannino P."/>
            <person name="Gobbetti M."/>
            <person name="van Pijkeren J.P."/>
            <person name="Ganzle M.G."/>
        </authorList>
    </citation>
    <scope>NUCLEOTIDE SEQUENCE [LARGE SCALE GENOMIC DNA]</scope>
    <source>
        <strain evidence="1 2">FUA3583</strain>
    </source>
</reference>
<comment type="caution">
    <text evidence="1">The sequence shown here is derived from an EMBL/GenBank/DDBJ whole genome shotgun (WGS) entry which is preliminary data.</text>
</comment>
<dbReference type="GO" id="GO:0006355">
    <property type="term" value="P:regulation of DNA-templated transcription"/>
    <property type="evidence" value="ECO:0007669"/>
    <property type="project" value="InterPro"/>
</dbReference>
<gene>
    <name evidence="1" type="ORF">GB992_11640</name>
</gene>
<evidence type="ECO:0000313" key="2">
    <source>
        <dbReference type="Proteomes" id="UP000480570"/>
    </source>
</evidence>
<proteinExistence type="predicted"/>
<name>A0A7C9J403_9LACO</name>
<organism evidence="1 2">
    <name type="scientific">Furfurilactobacillus rossiae</name>
    <dbReference type="NCBI Taxonomy" id="231049"/>
    <lineage>
        <taxon>Bacteria</taxon>
        <taxon>Bacillati</taxon>
        <taxon>Bacillota</taxon>
        <taxon>Bacilli</taxon>
        <taxon>Lactobacillales</taxon>
        <taxon>Lactobacillaceae</taxon>
        <taxon>Furfurilactobacillus</taxon>
    </lineage>
</organism>
<dbReference type="Gene3D" id="1.10.1220.10">
    <property type="entry name" value="Met repressor-like"/>
    <property type="match status" value="1"/>
</dbReference>
<accession>A0A7C9J403</accession>
<dbReference type="EMBL" id="WEZT01000054">
    <property type="protein sequence ID" value="MYV06458.1"/>
    <property type="molecule type" value="Genomic_DNA"/>
</dbReference>
<dbReference type="Proteomes" id="UP000480570">
    <property type="component" value="Unassembled WGS sequence"/>
</dbReference>
<dbReference type="InterPro" id="IPR013321">
    <property type="entry name" value="Arc_rbn_hlx_hlx"/>
</dbReference>
<sequence length="35" mass="3785">MAGKEKKRVQVKIDKDLADDTEAVLSELGLNPTTA</sequence>
<feature type="non-terminal residue" evidence="1">
    <location>
        <position position="35"/>
    </location>
</feature>
<dbReference type="AlphaFoldDB" id="A0A7C9J403"/>
<evidence type="ECO:0000313" key="1">
    <source>
        <dbReference type="EMBL" id="MYV06458.1"/>
    </source>
</evidence>